<dbReference type="EMBL" id="AAOH01000004">
    <property type="protein sequence ID" value="EAR28300.1"/>
    <property type="molecule type" value="Genomic_DNA"/>
</dbReference>
<keyword evidence="5" id="KW-1185">Reference proteome</keyword>
<feature type="transmembrane region" description="Helical" evidence="2">
    <location>
        <begin position="197"/>
        <end position="217"/>
    </location>
</feature>
<evidence type="ECO:0000313" key="4">
    <source>
        <dbReference type="EMBL" id="EAR28300.1"/>
    </source>
</evidence>
<reference evidence="4 5" key="1">
    <citation type="submission" date="2006-02" db="EMBL/GenBank/DDBJ databases">
        <authorList>
            <person name="Moran M.A."/>
            <person name="Kjelleberg S."/>
            <person name="Egan S."/>
            <person name="Saunders N."/>
            <person name="Thomas T."/>
            <person name="Ferriera S."/>
            <person name="Johnson J."/>
            <person name="Kravitz S."/>
            <person name="Halpern A."/>
            <person name="Remington K."/>
            <person name="Beeson K."/>
            <person name="Tran B."/>
            <person name="Rogers Y.-H."/>
            <person name="Friedman R."/>
            <person name="Venter J.C."/>
        </authorList>
    </citation>
    <scope>NUCLEOTIDE SEQUENCE [LARGE SCALE GENOMIC DNA]</scope>
    <source>
        <strain evidence="4 5">D2</strain>
    </source>
</reference>
<feature type="transmembrane region" description="Helical" evidence="2">
    <location>
        <begin position="283"/>
        <end position="301"/>
    </location>
</feature>
<evidence type="ECO:0000256" key="1">
    <source>
        <dbReference type="ARBA" id="ARBA00023012"/>
    </source>
</evidence>
<feature type="transmembrane region" description="Helical" evidence="2">
    <location>
        <begin position="229"/>
        <end position="246"/>
    </location>
</feature>
<gene>
    <name evidence="4" type="ORF">PTD2_20832</name>
</gene>
<evidence type="ECO:0000313" key="5">
    <source>
        <dbReference type="Proteomes" id="UP000006201"/>
    </source>
</evidence>
<feature type="transmembrane region" description="Helical" evidence="2">
    <location>
        <begin position="258"/>
        <end position="277"/>
    </location>
</feature>
<proteinExistence type="predicted"/>
<dbReference type="eggNOG" id="COG3279">
    <property type="taxonomic scope" value="Bacteria"/>
</dbReference>
<organism evidence="4 5">
    <name type="scientific">Pseudoalteromonas tunicata D2</name>
    <dbReference type="NCBI Taxonomy" id="87626"/>
    <lineage>
        <taxon>Bacteria</taxon>
        <taxon>Pseudomonadati</taxon>
        <taxon>Pseudomonadota</taxon>
        <taxon>Gammaproteobacteria</taxon>
        <taxon>Alteromonadales</taxon>
        <taxon>Pseudoalteromonadaceae</taxon>
        <taxon>Pseudoalteromonas</taxon>
    </lineage>
</organism>
<evidence type="ECO:0000256" key="2">
    <source>
        <dbReference type="SAM" id="Phobius"/>
    </source>
</evidence>
<dbReference type="GO" id="GO:0003677">
    <property type="term" value="F:DNA binding"/>
    <property type="evidence" value="ECO:0007669"/>
    <property type="project" value="InterPro"/>
</dbReference>
<comment type="caution">
    <text evidence="4">The sequence shown here is derived from an EMBL/GenBank/DDBJ whole genome shotgun (WGS) entry which is preliminary data.</text>
</comment>
<feature type="transmembrane region" description="Helical" evidence="2">
    <location>
        <begin position="308"/>
        <end position="326"/>
    </location>
</feature>
<dbReference type="Pfam" id="PF04397">
    <property type="entry name" value="LytTR"/>
    <property type="match status" value="1"/>
</dbReference>
<keyword evidence="2" id="KW-1133">Transmembrane helix</keyword>
<dbReference type="PANTHER" id="PTHR37299:SF1">
    <property type="entry name" value="STAGE 0 SPORULATION PROTEIN A HOMOLOG"/>
    <property type="match status" value="1"/>
</dbReference>
<keyword evidence="2" id="KW-0812">Transmembrane</keyword>
<feature type="domain" description="HTH LytTR-type" evidence="3">
    <location>
        <begin position="386"/>
        <end position="495"/>
    </location>
</feature>
<dbReference type="SMART" id="SM00850">
    <property type="entry name" value="LytTR"/>
    <property type="match status" value="1"/>
</dbReference>
<dbReference type="PROSITE" id="PS50930">
    <property type="entry name" value="HTH_LYTTR"/>
    <property type="match status" value="1"/>
</dbReference>
<dbReference type="AlphaFoldDB" id="A4CA92"/>
<dbReference type="STRING" id="87626.PTD2_20832"/>
<dbReference type="InterPro" id="IPR046947">
    <property type="entry name" value="LytR-like"/>
</dbReference>
<sequence>MCFAKQAVARDLISIDAQAVKVCPAQFEQNVPPTFSEPECKTIRFYELNPQNNHLWVKAILTINQPYLDLQQASAFYLFGKTSSEVYFNGVKIGQNGTPHSNPEREFVGKMDVRFYVPNELLKLGPNEVIFHLSSHHGWLDLSSPMHFAGIGEYGSSQDFFQNNMLVSLLLLGALLIGAVYLAALSIKAQSPHHERWLFLMVFFAIAQLFLELSRGLFQYDYPFQDLRLILIVISAFGFGVCLLWVCLSKFAILYRQIWLLLGTVTSVMTIYFIPWFDVKTAAAILVPAIMVTVLLGWQVYLQRTQTLLTYVVILLLFDLVALITVATFHSILFYYIITALMMVLLIKQAQELIAHKATLADEQKQIAKLEFRLAQSVQHQAPPKLTLNSAGQTEILNTADIIFCKAAGDYVDIMLTDNKQRLFSGSLKSLQLQLPDTFMKVHRSYLVNLDCVNALKSAAKTSDSSSAGFLIVDNNHAIPVSRRLLPQVREVIKA</sequence>
<keyword evidence="1" id="KW-0902">Two-component regulatory system</keyword>
<keyword evidence="2" id="KW-0472">Membrane</keyword>
<evidence type="ECO:0000259" key="3">
    <source>
        <dbReference type="PROSITE" id="PS50930"/>
    </source>
</evidence>
<dbReference type="Proteomes" id="UP000006201">
    <property type="component" value="Unassembled WGS sequence"/>
</dbReference>
<dbReference type="InterPro" id="IPR007492">
    <property type="entry name" value="LytTR_DNA-bd_dom"/>
</dbReference>
<protein>
    <recommendedName>
        <fullName evidence="3">HTH LytTR-type domain-containing protein</fullName>
    </recommendedName>
</protein>
<dbReference type="Gene3D" id="2.40.50.1020">
    <property type="entry name" value="LytTr DNA-binding domain"/>
    <property type="match status" value="1"/>
</dbReference>
<name>A4CA92_9GAMM</name>
<dbReference type="HOGENOM" id="CLU_525614_0_0_6"/>
<accession>A4CA92</accession>
<feature type="transmembrane region" description="Helical" evidence="2">
    <location>
        <begin position="165"/>
        <end position="185"/>
    </location>
</feature>
<dbReference type="GO" id="GO:0000156">
    <property type="term" value="F:phosphorelay response regulator activity"/>
    <property type="evidence" value="ECO:0007669"/>
    <property type="project" value="InterPro"/>
</dbReference>
<dbReference type="PANTHER" id="PTHR37299">
    <property type="entry name" value="TRANSCRIPTIONAL REGULATOR-RELATED"/>
    <property type="match status" value="1"/>
</dbReference>